<gene>
    <name evidence="1" type="ORF">KK1_028858</name>
</gene>
<protein>
    <submittedName>
        <fullName evidence="1">FBD-associated F-box protein At2g26860 family</fullName>
    </submittedName>
</protein>
<organism evidence="1 2">
    <name type="scientific">Cajanus cajan</name>
    <name type="common">Pigeon pea</name>
    <name type="synonym">Cajanus indicus</name>
    <dbReference type="NCBI Taxonomy" id="3821"/>
    <lineage>
        <taxon>Eukaryota</taxon>
        <taxon>Viridiplantae</taxon>
        <taxon>Streptophyta</taxon>
        <taxon>Embryophyta</taxon>
        <taxon>Tracheophyta</taxon>
        <taxon>Spermatophyta</taxon>
        <taxon>Magnoliopsida</taxon>
        <taxon>eudicotyledons</taxon>
        <taxon>Gunneridae</taxon>
        <taxon>Pentapetalae</taxon>
        <taxon>rosids</taxon>
        <taxon>fabids</taxon>
        <taxon>Fabales</taxon>
        <taxon>Fabaceae</taxon>
        <taxon>Papilionoideae</taxon>
        <taxon>50 kb inversion clade</taxon>
        <taxon>NPAAA clade</taxon>
        <taxon>indigoferoid/millettioid clade</taxon>
        <taxon>Phaseoleae</taxon>
        <taxon>Cajanus</taxon>
    </lineage>
</organism>
<name>A0A151S3P8_CAJCA</name>
<dbReference type="OrthoDB" id="1434696at2759"/>
<dbReference type="EMBL" id="KQ483477">
    <property type="protein sequence ID" value="KYP49419.1"/>
    <property type="molecule type" value="Genomic_DNA"/>
</dbReference>
<dbReference type="Gene3D" id="3.80.10.10">
    <property type="entry name" value="Ribonuclease Inhibitor"/>
    <property type="match status" value="1"/>
</dbReference>
<dbReference type="PANTHER" id="PTHR31900">
    <property type="entry name" value="F-BOX/RNI SUPERFAMILY PROTEIN-RELATED"/>
    <property type="match status" value="1"/>
</dbReference>
<accession>A0A151S3P8</accession>
<keyword evidence="2" id="KW-1185">Reference proteome</keyword>
<proteinExistence type="predicted"/>
<dbReference type="Gramene" id="C.cajan_26499.t">
    <property type="protein sequence ID" value="C.cajan_26499.t.cds1"/>
    <property type="gene ID" value="C.cajan_26499"/>
</dbReference>
<dbReference type="Proteomes" id="UP000075243">
    <property type="component" value="Unassembled WGS sequence"/>
</dbReference>
<evidence type="ECO:0000313" key="1">
    <source>
        <dbReference type="EMBL" id="KYP49419.1"/>
    </source>
</evidence>
<reference evidence="1" key="1">
    <citation type="journal article" date="2012" name="Nat. Biotechnol.">
        <title>Draft genome sequence of pigeonpea (Cajanus cajan), an orphan legume crop of resource-poor farmers.</title>
        <authorList>
            <person name="Varshney R.K."/>
            <person name="Chen W."/>
            <person name="Li Y."/>
            <person name="Bharti A.K."/>
            <person name="Saxena R.K."/>
            <person name="Schlueter J.A."/>
            <person name="Donoghue M.T."/>
            <person name="Azam S."/>
            <person name="Fan G."/>
            <person name="Whaley A.M."/>
            <person name="Farmer A.D."/>
            <person name="Sheridan J."/>
            <person name="Iwata A."/>
            <person name="Tuteja R."/>
            <person name="Penmetsa R.V."/>
            <person name="Wu W."/>
            <person name="Upadhyaya H.D."/>
            <person name="Yang S.P."/>
            <person name="Shah T."/>
            <person name="Saxena K.B."/>
            <person name="Michael T."/>
            <person name="McCombie W.R."/>
            <person name="Yang B."/>
            <person name="Zhang G."/>
            <person name="Yang H."/>
            <person name="Wang J."/>
            <person name="Spillane C."/>
            <person name="Cook D.R."/>
            <person name="May G.D."/>
            <person name="Xu X."/>
            <person name="Jackson S.A."/>
        </authorList>
    </citation>
    <scope>NUCLEOTIDE SEQUENCE [LARGE SCALE GENOMIC DNA]</scope>
</reference>
<dbReference type="PANTHER" id="PTHR31900:SF34">
    <property type="entry name" value="EMB|CAB62440.1-RELATED"/>
    <property type="match status" value="1"/>
</dbReference>
<dbReference type="AlphaFoldDB" id="A0A151S3P8"/>
<dbReference type="SUPFAM" id="SSF52047">
    <property type="entry name" value="RNI-like"/>
    <property type="match status" value="1"/>
</dbReference>
<evidence type="ECO:0000313" key="2">
    <source>
        <dbReference type="Proteomes" id="UP000075243"/>
    </source>
</evidence>
<dbReference type="InterPro" id="IPR050232">
    <property type="entry name" value="FBL13/AtMIF1-like"/>
</dbReference>
<sequence length="302" mass="35131">MVPSLHIECPLPIMNHYKTLNAFLALRRTQKITSFHLKCNSYDDCCPRYVEQWISEVVAKKVEQVNISMSLRSALDVTAALFTCATIVNMKLEGSFSIIIPSSVHLPNLKTLHLNILACFGILNVNKLFSGSPTLQRFYLKRLKYFFYFKELMIVRNSRYIQLLYCNSLYDILIQYDRDYDFIPDSMQIHRWPNIDKAKVYLTLSCDMEETACNILRGLCNVEFLSLKCFRDHINPSTLDLPLFKNLVELRLFLKKDDSLIKELPAKCPKLQVTQLNILDDRPRRSHNISGRTMVHDLSILI</sequence>
<dbReference type="InterPro" id="IPR032675">
    <property type="entry name" value="LRR_dom_sf"/>
</dbReference>